<evidence type="ECO:0000313" key="3">
    <source>
        <dbReference type="Proteomes" id="UP000757540"/>
    </source>
</evidence>
<feature type="domain" description="Ketopantoate reductase C-terminal" evidence="1">
    <location>
        <begin position="62"/>
        <end position="175"/>
    </location>
</feature>
<evidence type="ECO:0000259" key="1">
    <source>
        <dbReference type="Pfam" id="PF08546"/>
    </source>
</evidence>
<evidence type="ECO:0000313" key="2">
    <source>
        <dbReference type="EMBL" id="NOV98953.1"/>
    </source>
</evidence>
<name>A0ABX2AAK5_9MICO</name>
<dbReference type="RefSeq" id="WP_343036509.1">
    <property type="nucleotide sequence ID" value="NZ_BAAAML010000004.1"/>
</dbReference>
<dbReference type="Proteomes" id="UP000757540">
    <property type="component" value="Unassembled WGS sequence"/>
</dbReference>
<dbReference type="EMBL" id="JABEZU010000005">
    <property type="protein sequence ID" value="NOV98953.1"/>
    <property type="molecule type" value="Genomic_DNA"/>
</dbReference>
<protein>
    <submittedName>
        <fullName evidence="2">Ketopantoate reductase</fullName>
    </submittedName>
</protein>
<dbReference type="SUPFAM" id="SSF48179">
    <property type="entry name" value="6-phosphogluconate dehydrogenase C-terminal domain-like"/>
    <property type="match status" value="1"/>
</dbReference>
<dbReference type="InterPro" id="IPR013328">
    <property type="entry name" value="6PGD_dom2"/>
</dbReference>
<sequence>MAASYAGETLRTAAGDHGAMTVRHRGDLLRITVPDDAADLGVVRALGDTDIDLVTGGTEAEVLWSKLRFLAPLALLTSAHRSGIGAGLAADPALADGVLTEVAAVTTAEGVPTSAEDLRAILSGFPPTMRSSLQADLAAGHLGELDAIGGAVSRRGAAHGLATPVVDAIVARLRAEVA</sequence>
<accession>A0ABX2AAK5</accession>
<proteinExistence type="predicted"/>
<gene>
    <name evidence="2" type="ORF">HDG69_003555</name>
</gene>
<dbReference type="InterPro" id="IPR013752">
    <property type="entry name" value="KPA_reductase"/>
</dbReference>
<dbReference type="Pfam" id="PF08546">
    <property type="entry name" value="ApbA_C"/>
    <property type="match status" value="1"/>
</dbReference>
<organism evidence="2 3">
    <name type="scientific">Isoptericola halotolerans</name>
    <dbReference type="NCBI Taxonomy" id="300560"/>
    <lineage>
        <taxon>Bacteria</taxon>
        <taxon>Bacillati</taxon>
        <taxon>Actinomycetota</taxon>
        <taxon>Actinomycetes</taxon>
        <taxon>Micrococcales</taxon>
        <taxon>Promicromonosporaceae</taxon>
        <taxon>Isoptericola</taxon>
    </lineage>
</organism>
<comment type="caution">
    <text evidence="2">The sequence shown here is derived from an EMBL/GenBank/DDBJ whole genome shotgun (WGS) entry which is preliminary data.</text>
</comment>
<reference evidence="2 3" key="1">
    <citation type="submission" date="2020-05" db="EMBL/GenBank/DDBJ databases">
        <title>Genomic Encyclopedia of Type Strains, Phase III (KMG-III): the genomes of soil and plant-associated and newly described type strains.</title>
        <authorList>
            <person name="Whitman W."/>
        </authorList>
    </citation>
    <scope>NUCLEOTIDE SEQUENCE [LARGE SCALE GENOMIC DNA]</scope>
    <source>
        <strain evidence="2 3">KCTC 19046</strain>
    </source>
</reference>
<keyword evidence="3" id="KW-1185">Reference proteome</keyword>
<dbReference type="Gene3D" id="1.10.1040.10">
    <property type="entry name" value="N-(1-d-carboxylethyl)-l-norvaline Dehydrogenase, domain 2"/>
    <property type="match status" value="1"/>
</dbReference>
<dbReference type="InterPro" id="IPR008927">
    <property type="entry name" value="6-PGluconate_DH-like_C_sf"/>
</dbReference>